<dbReference type="VEuPathDB" id="VectorBase:GMOY002490"/>
<organism evidence="2 3">
    <name type="scientific">Glossina morsitans morsitans</name>
    <name type="common">Savannah tsetse fly</name>
    <dbReference type="NCBI Taxonomy" id="37546"/>
    <lineage>
        <taxon>Eukaryota</taxon>
        <taxon>Metazoa</taxon>
        <taxon>Ecdysozoa</taxon>
        <taxon>Arthropoda</taxon>
        <taxon>Hexapoda</taxon>
        <taxon>Insecta</taxon>
        <taxon>Pterygota</taxon>
        <taxon>Neoptera</taxon>
        <taxon>Endopterygota</taxon>
        <taxon>Diptera</taxon>
        <taxon>Brachycera</taxon>
        <taxon>Muscomorpha</taxon>
        <taxon>Hippoboscoidea</taxon>
        <taxon>Glossinidae</taxon>
        <taxon>Glossina</taxon>
    </lineage>
</organism>
<evidence type="ECO:0000313" key="2">
    <source>
        <dbReference type="EnsemblMetazoa" id="GMOY002490-PA"/>
    </source>
</evidence>
<keyword evidence="1" id="KW-0472">Membrane</keyword>
<evidence type="ECO:0000313" key="3">
    <source>
        <dbReference type="Proteomes" id="UP000092444"/>
    </source>
</evidence>
<dbReference type="Pfam" id="PF16972">
    <property type="entry name" value="TipE"/>
    <property type="match status" value="2"/>
</dbReference>
<name>A0A1B0FFS2_GLOMM</name>
<dbReference type="Proteomes" id="UP000092444">
    <property type="component" value="Unassembled WGS sequence"/>
</dbReference>
<dbReference type="GO" id="GO:0002028">
    <property type="term" value="P:regulation of sodium ion transport"/>
    <property type="evidence" value="ECO:0007669"/>
    <property type="project" value="TreeGrafter"/>
</dbReference>
<dbReference type="GO" id="GO:0005886">
    <property type="term" value="C:plasma membrane"/>
    <property type="evidence" value="ECO:0007669"/>
    <property type="project" value="TreeGrafter"/>
</dbReference>
<dbReference type="EnsemblMetazoa" id="GMOY002490-RA">
    <property type="protein sequence ID" value="GMOY002490-PA"/>
    <property type="gene ID" value="GMOY002490"/>
</dbReference>
<dbReference type="PANTHER" id="PTHR12335">
    <property type="entry name" value="TIPE PROTEIN TEMPERATURE-INDUCED PARALYTIC E"/>
    <property type="match status" value="1"/>
</dbReference>
<dbReference type="EMBL" id="CCAG010000387">
    <property type="status" value="NOT_ANNOTATED_CDS"/>
    <property type="molecule type" value="Genomic_DNA"/>
</dbReference>
<evidence type="ECO:0000256" key="1">
    <source>
        <dbReference type="SAM" id="Phobius"/>
    </source>
</evidence>
<dbReference type="PANTHER" id="PTHR12335:SF4">
    <property type="entry name" value="TIPE HOMOLOG 1, ISOFORM B"/>
    <property type="match status" value="1"/>
</dbReference>
<feature type="transmembrane region" description="Helical" evidence="1">
    <location>
        <begin position="358"/>
        <end position="383"/>
    </location>
</feature>
<proteinExistence type="predicted"/>
<accession>A0A1B0FFS2</accession>
<dbReference type="GO" id="GO:0017080">
    <property type="term" value="F:sodium channel regulator activity"/>
    <property type="evidence" value="ECO:0007669"/>
    <property type="project" value="TreeGrafter"/>
</dbReference>
<evidence type="ECO:0008006" key="4">
    <source>
        <dbReference type="Google" id="ProtNLM"/>
    </source>
</evidence>
<feature type="transmembrane region" description="Helical" evidence="1">
    <location>
        <begin position="520"/>
        <end position="542"/>
    </location>
</feature>
<keyword evidence="1" id="KW-0812">Transmembrane</keyword>
<dbReference type="InterPro" id="IPR031578">
    <property type="entry name" value="TipE"/>
</dbReference>
<keyword evidence="3" id="KW-1185">Reference proteome</keyword>
<reference evidence="2" key="1">
    <citation type="submission" date="2020-05" db="UniProtKB">
        <authorList>
            <consortium name="EnsemblMetazoa"/>
        </authorList>
    </citation>
    <scope>IDENTIFICATION</scope>
    <source>
        <strain evidence="2">Yale</strain>
    </source>
</reference>
<dbReference type="STRING" id="37546.A0A1B0FFS2"/>
<dbReference type="AlphaFoldDB" id="A0A1B0FFS2"/>
<protein>
    <recommendedName>
        <fullName evidence="4">Protein tipE</fullName>
    </recommendedName>
</protein>
<sequence length="572" mass="60803">MANFATKIETNDDVVCVSDATAATAAAAAAAAAHRIVPRAVGSNNVVVVVAADAYDKTEGNKKIENITNTTTTTTSTTTTTTTTPTTINTTTTTTINTTTTTKTTTTTTTSTTTRTTTISRTKTTTSLAKITRNSVIDNNDDDIITVLPISSISTTTTTTTSTATTAITAASAVGAVAGAASFISTSAIITPTSKSTISSSSYTATSFSQHTVVGINQPNTTHSADIVSSSHRFARCSCDSVTCKIKPAAAAAAAVGTGGAAGAATTAIISGSGVGGAGAGGCAVCAANVAAASTTATAGGAYKNRPVCTDNNMRSGSSELLLEQQQQELRLRKLRELAPKKKNGNRRFRSWRERVRFYSTSTLAFFSVTAGASLLFLVPLYVDPAISTLSHDFIEQPTLCTTTRRENLIGIFNCSWSSCREGCTSDLYRCVHIYVTFIEQNITIPENMTDFTNYTAEWEQSDEATLLVNIKGCGYPPTVTCSKFNALYGIPGAIFPCYYSRKNKTVVMTSYNHDDQVNMIIHFFAIPFVITMISSIALCVMHCDCRCKKDRSHRRNRPQSRRPRIDNLSVK</sequence>
<keyword evidence="1" id="KW-1133">Transmembrane helix</keyword>